<feature type="transmembrane region" description="Helical" evidence="1">
    <location>
        <begin position="21"/>
        <end position="42"/>
    </location>
</feature>
<dbReference type="Proteomes" id="UP000594800">
    <property type="component" value="Chromosome"/>
</dbReference>
<feature type="transmembrane region" description="Helical" evidence="1">
    <location>
        <begin position="54"/>
        <end position="75"/>
    </location>
</feature>
<dbReference type="AlphaFoldDB" id="A0A7S9LV75"/>
<sequence length="192" mass="20892">MFEDDANGSLIARIPSAAQIIAAYIVMAGVLVSARAGINVSAALAGTVPPTTGVAALIDLLIDSLGVDALVSYFYGWLIESQRSLPAAYIEIGYFIFAPVAPAAGAIWFRTLVDRLGPHRRPGPVALRIVEFAGMVLWCFLFGWVIALLVWFWPLFAYYFIFRMTTFDEGSVLMRRQSLKGVAIVVLGFPSV</sequence>
<evidence type="ECO:0000313" key="3">
    <source>
        <dbReference type="Proteomes" id="UP000594800"/>
    </source>
</evidence>
<keyword evidence="1" id="KW-1133">Transmembrane helix</keyword>
<organism evidence="2 3">
    <name type="scientific">Pontivivens ytuae</name>
    <dbReference type="NCBI Taxonomy" id="2789856"/>
    <lineage>
        <taxon>Bacteria</taxon>
        <taxon>Pseudomonadati</taxon>
        <taxon>Pseudomonadota</taxon>
        <taxon>Alphaproteobacteria</taxon>
        <taxon>Rhodobacterales</taxon>
        <taxon>Paracoccaceae</taxon>
        <taxon>Pontivivens</taxon>
    </lineage>
</organism>
<feature type="transmembrane region" description="Helical" evidence="1">
    <location>
        <begin position="129"/>
        <end position="161"/>
    </location>
</feature>
<dbReference type="EMBL" id="CP064942">
    <property type="protein sequence ID" value="QPH55335.1"/>
    <property type="molecule type" value="Genomic_DNA"/>
</dbReference>
<keyword evidence="1" id="KW-0812">Transmembrane</keyword>
<keyword evidence="1" id="KW-0472">Membrane</keyword>
<evidence type="ECO:0000256" key="1">
    <source>
        <dbReference type="SAM" id="Phobius"/>
    </source>
</evidence>
<dbReference type="KEGG" id="poz:I0K15_06240"/>
<protein>
    <submittedName>
        <fullName evidence="2">Uncharacterized protein</fullName>
    </submittedName>
</protein>
<proteinExistence type="predicted"/>
<keyword evidence="3" id="KW-1185">Reference proteome</keyword>
<gene>
    <name evidence="2" type="ORF">I0K15_06240</name>
</gene>
<evidence type="ECO:0000313" key="2">
    <source>
        <dbReference type="EMBL" id="QPH55335.1"/>
    </source>
</evidence>
<accession>A0A7S9LV75</accession>
<reference evidence="2 3" key="1">
    <citation type="submission" date="2020-11" db="EMBL/GenBank/DDBJ databases">
        <title>Description of Pontivivens ytuae sp. nov. isolated from deep sea sediment of Mariana Trench.</title>
        <authorList>
            <person name="Wang Z."/>
            <person name="Sun Q.-L."/>
            <person name="Xu X.-D."/>
            <person name="Tang Y.-Z."/>
            <person name="Zhang J."/>
        </authorList>
    </citation>
    <scope>NUCLEOTIDE SEQUENCE [LARGE SCALE GENOMIC DNA]</scope>
    <source>
        <strain evidence="2 3">MT2928</strain>
    </source>
</reference>
<name>A0A7S9LV75_9RHOB</name>
<dbReference type="RefSeq" id="WP_196104534.1">
    <property type="nucleotide sequence ID" value="NZ_CP064942.1"/>
</dbReference>
<feature type="transmembrane region" description="Helical" evidence="1">
    <location>
        <begin position="87"/>
        <end position="109"/>
    </location>
</feature>